<dbReference type="GO" id="GO:0016746">
    <property type="term" value="F:acyltransferase activity"/>
    <property type="evidence" value="ECO:0007669"/>
    <property type="project" value="UniProtKB-KW"/>
</dbReference>
<dbReference type="SMART" id="SM00563">
    <property type="entry name" value="PlsC"/>
    <property type="match status" value="1"/>
</dbReference>
<keyword evidence="2" id="KW-0808">Transferase</keyword>
<dbReference type="InterPro" id="IPR032098">
    <property type="entry name" value="Acyltransf_C"/>
</dbReference>
<evidence type="ECO:0000256" key="2">
    <source>
        <dbReference type="ARBA" id="ARBA00022679"/>
    </source>
</evidence>
<dbReference type="PANTHER" id="PTHR10983:SF16">
    <property type="entry name" value="LYSOCARDIOLIPIN ACYLTRANSFERASE 1"/>
    <property type="match status" value="1"/>
</dbReference>
<comment type="caution">
    <text evidence="7">The sequence shown here is derived from an EMBL/GenBank/DDBJ whole genome shotgun (WGS) entry which is preliminary data.</text>
</comment>
<evidence type="ECO:0000256" key="3">
    <source>
        <dbReference type="ARBA" id="ARBA00023315"/>
    </source>
</evidence>
<dbReference type="CDD" id="cd07990">
    <property type="entry name" value="LPLAT_LCLAT1-like"/>
    <property type="match status" value="1"/>
</dbReference>
<keyword evidence="5" id="KW-1133">Transmembrane helix</keyword>
<evidence type="ECO:0000259" key="6">
    <source>
        <dbReference type="SMART" id="SM00563"/>
    </source>
</evidence>
<protein>
    <recommendedName>
        <fullName evidence="6">Phospholipid/glycerol acyltransferase domain-containing protein</fullName>
    </recommendedName>
</protein>
<dbReference type="Proteomes" id="UP000037136">
    <property type="component" value="Unassembled WGS sequence"/>
</dbReference>
<evidence type="ECO:0000313" key="7">
    <source>
        <dbReference type="EMBL" id="PFH61085.1"/>
    </source>
</evidence>
<feature type="transmembrane region" description="Helical" evidence="5">
    <location>
        <begin position="241"/>
        <end position="264"/>
    </location>
</feature>
<dbReference type="Pfam" id="PF01553">
    <property type="entry name" value="Acyltransferase"/>
    <property type="match status" value="1"/>
</dbReference>
<evidence type="ECO:0000256" key="1">
    <source>
        <dbReference type="ARBA" id="ARBA00008655"/>
    </source>
</evidence>
<dbReference type="OrthoDB" id="189226at2759"/>
<comment type="similarity">
    <text evidence="1">Belongs to the 1-acyl-sn-glycerol-3-phosphate acyltransferase family.</text>
</comment>
<dbReference type="SUPFAM" id="SSF69593">
    <property type="entry name" value="Glycerol-3-phosphate (1)-acyltransferase"/>
    <property type="match status" value="1"/>
</dbReference>
<evidence type="ECO:0000256" key="5">
    <source>
        <dbReference type="SAM" id="Phobius"/>
    </source>
</evidence>
<feature type="transmembrane region" description="Helical" evidence="5">
    <location>
        <begin position="365"/>
        <end position="382"/>
    </location>
</feature>
<evidence type="ECO:0000256" key="4">
    <source>
        <dbReference type="SAM" id="MobiDB-lite"/>
    </source>
</evidence>
<dbReference type="STRING" id="268505.A0A2A9PHW2"/>
<dbReference type="GO" id="GO:0005783">
    <property type="term" value="C:endoplasmic reticulum"/>
    <property type="evidence" value="ECO:0007669"/>
    <property type="project" value="TreeGrafter"/>
</dbReference>
<reference evidence="7 8" key="1">
    <citation type="journal article" date="2015" name="BMC Genomics">
        <title>Gene expression during zombie ant biting behavior reflects the complexity underlying fungal parasitic behavioral manipulation.</title>
        <authorList>
            <person name="de Bekker C."/>
            <person name="Ohm R.A."/>
            <person name="Loreto R.G."/>
            <person name="Sebastian A."/>
            <person name="Albert I."/>
            <person name="Merrow M."/>
            <person name="Brachmann A."/>
            <person name="Hughes D.P."/>
        </authorList>
    </citation>
    <scope>NUCLEOTIDE SEQUENCE [LARGE SCALE GENOMIC DNA]</scope>
    <source>
        <strain evidence="7 8">SC16a</strain>
    </source>
</reference>
<proteinExistence type="inferred from homology"/>
<dbReference type="EMBL" id="LAZP02000091">
    <property type="protein sequence ID" value="PFH61085.1"/>
    <property type="molecule type" value="Genomic_DNA"/>
</dbReference>
<evidence type="ECO:0000313" key="8">
    <source>
        <dbReference type="Proteomes" id="UP000037136"/>
    </source>
</evidence>
<keyword evidence="5" id="KW-0812">Transmembrane</keyword>
<gene>
    <name evidence="7" type="ORF">XA68_18293</name>
</gene>
<reference evidence="7 8" key="2">
    <citation type="journal article" date="2017" name="Sci. Rep.">
        <title>Ant-infecting Ophiocordyceps genomes reveal a high diversity of potential behavioral manipulation genes and a possible major role for enterotoxins.</title>
        <authorList>
            <person name="de Bekker C."/>
            <person name="Ohm R.A."/>
            <person name="Evans H.C."/>
            <person name="Brachmann A."/>
            <person name="Hughes D.P."/>
        </authorList>
    </citation>
    <scope>NUCLEOTIDE SEQUENCE [LARGE SCALE GENOMIC DNA]</scope>
    <source>
        <strain evidence="7 8">SC16a</strain>
    </source>
</reference>
<feature type="transmembrane region" description="Helical" evidence="5">
    <location>
        <begin position="270"/>
        <end position="292"/>
    </location>
</feature>
<dbReference type="PANTHER" id="PTHR10983">
    <property type="entry name" value="1-ACYLGLYCEROL-3-PHOSPHATE ACYLTRANSFERASE-RELATED"/>
    <property type="match status" value="1"/>
</dbReference>
<keyword evidence="8" id="KW-1185">Reference proteome</keyword>
<accession>A0A2A9PHW2</accession>
<keyword evidence="5" id="KW-0472">Membrane</keyword>
<dbReference type="AlphaFoldDB" id="A0A2A9PHW2"/>
<feature type="compositionally biased region" description="Low complexity" evidence="4">
    <location>
        <begin position="206"/>
        <end position="220"/>
    </location>
</feature>
<dbReference type="Pfam" id="PF16076">
    <property type="entry name" value="Acyltransf_C"/>
    <property type="match status" value="1"/>
</dbReference>
<dbReference type="GO" id="GO:0036149">
    <property type="term" value="P:phosphatidylinositol acyl-chain remodeling"/>
    <property type="evidence" value="ECO:0007669"/>
    <property type="project" value="TreeGrafter"/>
</dbReference>
<feature type="domain" description="Phospholipid/glycerol acyltransferase" evidence="6">
    <location>
        <begin position="325"/>
        <end position="458"/>
    </location>
</feature>
<feature type="compositionally biased region" description="Basic and acidic residues" evidence="4">
    <location>
        <begin position="189"/>
        <end position="203"/>
    </location>
</feature>
<name>A0A2A9PHW2_OPHUN</name>
<sequence>MSRLTRKRFVAALQRGPRGHLLGVSGARCPDRKPISDNASGAGGYSVRARSWYLGQRTKDARGLVPNEPRPTVAAARLKHPRQSRPAAIGPSTTALVGVGVRRTLTYHHKGSPGPSFAPLGSPFTWIPACSYYSCSRLASLFVSSSASRLASFAVSSSACIHRDCYPLSSASLFLALFASPPHRSSPRSKMDRQFSRPSEPDGVHPGARPPAASKRPPAIAHPSGKEAYGRLVQVLRGIALAAYFGLCSGSILVSQAIGVPLYFIDRDWFYAYVAFTKRAFALTAALMTHIWGPTTMRISGDESIAGQIKPMPDGGVQFSFPERLVLIANHQIYTDWLYLWWIAYANRPGMAGHIYIILKESLKYVPFIGPAMMFYGFIFMSRKMATDQPRLAYRINKLNKTKTGPDGRPYLDPMWLLLFPEGTNLSTNGRQKSAKWANQKGLRDPEHVLLPRSTGILFCLNQLKGTVDYVYDCTVAYEGVPRGKYGEQLFGLASTYFQGRSPKSVNLYWRRYRLADLPLHDAAEFDEWLRDEWYKKDELMEAYLRTGRFPALTDGPVKYVEAPVRTRRPFEILQIFTPPATVLLLCWRLFKLLRGLLT</sequence>
<dbReference type="InterPro" id="IPR002123">
    <property type="entry name" value="Plipid/glycerol_acylTrfase"/>
</dbReference>
<keyword evidence="3" id="KW-0012">Acyltransferase</keyword>
<feature type="region of interest" description="Disordered" evidence="4">
    <location>
        <begin position="182"/>
        <end position="220"/>
    </location>
</feature>
<organism evidence="7 8">
    <name type="scientific">Ophiocordyceps unilateralis</name>
    <name type="common">Zombie-ant fungus</name>
    <name type="synonym">Torrubia unilateralis</name>
    <dbReference type="NCBI Taxonomy" id="268505"/>
    <lineage>
        <taxon>Eukaryota</taxon>
        <taxon>Fungi</taxon>
        <taxon>Dikarya</taxon>
        <taxon>Ascomycota</taxon>
        <taxon>Pezizomycotina</taxon>
        <taxon>Sordariomycetes</taxon>
        <taxon>Hypocreomycetidae</taxon>
        <taxon>Hypocreales</taxon>
        <taxon>Ophiocordycipitaceae</taxon>
        <taxon>Ophiocordyceps</taxon>
    </lineage>
</organism>